<evidence type="ECO:0000313" key="2">
    <source>
        <dbReference type="Proteomes" id="UP000568380"/>
    </source>
</evidence>
<dbReference type="EMBL" id="JACHIN010000011">
    <property type="protein sequence ID" value="MBB5081731.1"/>
    <property type="molecule type" value="Genomic_DNA"/>
</dbReference>
<dbReference type="AlphaFoldDB" id="A0A7W8EJP3"/>
<comment type="caution">
    <text evidence="1">The sequence shown here is derived from an EMBL/GenBank/DDBJ whole genome shotgun (WGS) entry which is preliminary data.</text>
</comment>
<sequence length="53" mass="5709">MLWAVMVKVAFPACRGVPMMPPVSWLRESPWGRAPPLSSYLIVAGVLVVSLAA</sequence>
<reference evidence="1 2" key="1">
    <citation type="submission" date="2020-08" db="EMBL/GenBank/DDBJ databases">
        <title>Genomic Encyclopedia of Type Strains, Phase IV (KMG-IV): sequencing the most valuable type-strain genomes for metagenomic binning, comparative biology and taxonomic classification.</title>
        <authorList>
            <person name="Goeker M."/>
        </authorList>
    </citation>
    <scope>NUCLEOTIDE SEQUENCE [LARGE SCALE GENOMIC DNA]</scope>
    <source>
        <strain evidence="1 2">DSM 45385</strain>
    </source>
</reference>
<protein>
    <submittedName>
        <fullName evidence="1">Uncharacterized protein</fullName>
    </submittedName>
</protein>
<name>A0A7W8EJP3_9ACTN</name>
<keyword evidence="2" id="KW-1185">Reference proteome</keyword>
<proteinExistence type="predicted"/>
<dbReference type="Proteomes" id="UP000568380">
    <property type="component" value="Unassembled WGS sequence"/>
</dbReference>
<organism evidence="1 2">
    <name type="scientific">Nonomuraea endophytica</name>
    <dbReference type="NCBI Taxonomy" id="714136"/>
    <lineage>
        <taxon>Bacteria</taxon>
        <taxon>Bacillati</taxon>
        <taxon>Actinomycetota</taxon>
        <taxon>Actinomycetes</taxon>
        <taxon>Streptosporangiales</taxon>
        <taxon>Streptosporangiaceae</taxon>
        <taxon>Nonomuraea</taxon>
    </lineage>
</organism>
<accession>A0A7W8EJP3</accession>
<gene>
    <name evidence="1" type="ORF">HNR40_007226</name>
</gene>
<evidence type="ECO:0000313" key="1">
    <source>
        <dbReference type="EMBL" id="MBB5081731.1"/>
    </source>
</evidence>